<keyword evidence="3 11" id="KW-0436">Ligase</keyword>
<reference evidence="14" key="1">
    <citation type="submission" date="2019-12" db="EMBL/GenBank/DDBJ databases">
        <authorList>
            <person name="zhang j."/>
            <person name="sun C.M."/>
        </authorList>
    </citation>
    <scope>NUCLEOTIDE SEQUENCE</scope>
    <source>
        <strain evidence="14">NS-1</strain>
    </source>
</reference>
<feature type="binding site" evidence="11">
    <location>
        <begin position="189"/>
        <end position="194"/>
    </location>
    <ligand>
        <name>CTP</name>
        <dbReference type="ChEBI" id="CHEBI:37563"/>
        <note>allosteric inhibitor</note>
    </ligand>
</feature>
<dbReference type="Pfam" id="PF06418">
    <property type="entry name" value="CTP_synth_N"/>
    <property type="match status" value="1"/>
</dbReference>
<evidence type="ECO:0000313" key="14">
    <source>
        <dbReference type="EMBL" id="QTL96839.1"/>
    </source>
</evidence>
<accession>A0A8A7KBV4</accession>
<feature type="binding site" evidence="11">
    <location>
        <position position="142"/>
    </location>
    <ligand>
        <name>Mg(2+)</name>
        <dbReference type="ChEBI" id="CHEBI:18420"/>
    </ligand>
</feature>
<feature type="binding site" evidence="11">
    <location>
        <position position="72"/>
    </location>
    <ligand>
        <name>ATP</name>
        <dbReference type="ChEBI" id="CHEBI:30616"/>
    </ligand>
</feature>
<dbReference type="KEGG" id="ifn:GM661_02045"/>
<dbReference type="FunFam" id="3.40.50.880:FF:000002">
    <property type="entry name" value="CTP synthase"/>
    <property type="match status" value="1"/>
</dbReference>
<feature type="active site" description="Nucleophile; for glutamine hydrolysis" evidence="11">
    <location>
        <position position="385"/>
    </location>
</feature>
<evidence type="ECO:0000256" key="7">
    <source>
        <dbReference type="ARBA" id="ARBA00022842"/>
    </source>
</evidence>
<comment type="miscellaneous">
    <text evidence="11">CTPSs have evolved a hybrid strategy for distinguishing between UTP and CTP. The overlapping regions of the product feedback inhibitory and substrate sites recognize a common feature in both compounds, the triphosphate moiety. To differentiate isosteric substrate and product pyrimidine rings, an additional pocket far from the expected kinase/ligase catalytic site, specifically recognizes the cytosine and ribose portions of the product inhibitor.</text>
</comment>
<dbReference type="NCBIfam" id="NF003792">
    <property type="entry name" value="PRK05380.1"/>
    <property type="match status" value="1"/>
</dbReference>
<evidence type="ECO:0000256" key="9">
    <source>
        <dbReference type="ARBA" id="ARBA00022975"/>
    </source>
</evidence>
<dbReference type="PANTHER" id="PTHR11550">
    <property type="entry name" value="CTP SYNTHASE"/>
    <property type="match status" value="1"/>
</dbReference>
<keyword evidence="4 11" id="KW-0479">Metal-binding</keyword>
<dbReference type="UniPathway" id="UPA00159">
    <property type="reaction ID" value="UER00277"/>
</dbReference>
<keyword evidence="6 11" id="KW-0067">ATP-binding</keyword>
<dbReference type="EC" id="6.3.4.2" evidence="11"/>
<feature type="region of interest" description="Amidoligase domain" evidence="11">
    <location>
        <begin position="1"/>
        <end position="268"/>
    </location>
</feature>
<dbReference type="GO" id="GO:0046872">
    <property type="term" value="F:metal ion binding"/>
    <property type="evidence" value="ECO:0007669"/>
    <property type="project" value="UniProtKB-KW"/>
</dbReference>
<dbReference type="GO" id="GO:0044210">
    <property type="term" value="P:'de novo' CTP biosynthetic process"/>
    <property type="evidence" value="ECO:0007669"/>
    <property type="project" value="UniProtKB-UniRule"/>
</dbReference>
<evidence type="ECO:0000256" key="10">
    <source>
        <dbReference type="ARBA" id="ARBA00047781"/>
    </source>
</evidence>
<dbReference type="GO" id="GO:0005829">
    <property type="term" value="C:cytosol"/>
    <property type="evidence" value="ECO:0007669"/>
    <property type="project" value="TreeGrafter"/>
</dbReference>
<evidence type="ECO:0000256" key="5">
    <source>
        <dbReference type="ARBA" id="ARBA00022741"/>
    </source>
</evidence>
<feature type="binding site" evidence="11">
    <location>
        <begin position="386"/>
        <end position="389"/>
    </location>
    <ligand>
        <name>L-glutamine</name>
        <dbReference type="ChEBI" id="CHEBI:58359"/>
    </ligand>
</feature>
<dbReference type="NCBIfam" id="TIGR00337">
    <property type="entry name" value="PyrG"/>
    <property type="match status" value="1"/>
</dbReference>
<comment type="function">
    <text evidence="11">Catalyzes the ATP-dependent amination of UTP to CTP with either L-glutamine or ammonia as the source of nitrogen. Regulates intracellular CTP levels through interactions with the four ribonucleotide triphosphates.</text>
</comment>
<comment type="caution">
    <text evidence="11">Lacks conserved residue(s) required for the propagation of feature annotation.</text>
</comment>
<dbReference type="GO" id="GO:0097268">
    <property type="term" value="C:cytoophidium"/>
    <property type="evidence" value="ECO:0007669"/>
    <property type="project" value="UniProtKB-ARBA"/>
</dbReference>
<evidence type="ECO:0000259" key="12">
    <source>
        <dbReference type="Pfam" id="PF00117"/>
    </source>
</evidence>
<dbReference type="PANTHER" id="PTHR11550:SF0">
    <property type="entry name" value="CTP SYNTHASE-RELATED"/>
    <property type="match status" value="1"/>
</dbReference>
<evidence type="ECO:0000256" key="3">
    <source>
        <dbReference type="ARBA" id="ARBA00022598"/>
    </source>
</evidence>
<evidence type="ECO:0000256" key="4">
    <source>
        <dbReference type="ARBA" id="ARBA00022723"/>
    </source>
</evidence>
<protein>
    <recommendedName>
        <fullName evidence="11">CTP synthase</fullName>
        <ecNumber evidence="11">6.3.4.2</ecNumber>
    </recommendedName>
    <alternativeName>
        <fullName evidence="11">Cytidine 5'-triphosphate synthase</fullName>
    </alternativeName>
    <alternativeName>
        <fullName evidence="11">Cytidine triphosphate synthetase</fullName>
        <shortName evidence="11">CTP synthetase</shortName>
        <shortName evidence="11">CTPS</shortName>
    </alternativeName>
    <alternativeName>
        <fullName evidence="11">UTP--ammonia ligase</fullName>
    </alternativeName>
</protein>
<dbReference type="InterPro" id="IPR027417">
    <property type="entry name" value="P-loop_NTPase"/>
</dbReference>
<feature type="domain" description="Glutamine amidotransferase" evidence="12">
    <location>
        <begin position="305"/>
        <end position="530"/>
    </location>
</feature>
<gene>
    <name evidence="11" type="primary">pyrG</name>
    <name evidence="14" type="ORF">GM661_02045</name>
</gene>
<dbReference type="AlphaFoldDB" id="A0A8A7KBV4"/>
<comment type="subunit">
    <text evidence="11">Homotetramer.</text>
</comment>
<comment type="catalytic activity">
    <reaction evidence="11">
        <text>L-glutamine + H2O = L-glutamate + NH4(+)</text>
        <dbReference type="Rhea" id="RHEA:15889"/>
        <dbReference type="ChEBI" id="CHEBI:15377"/>
        <dbReference type="ChEBI" id="CHEBI:28938"/>
        <dbReference type="ChEBI" id="CHEBI:29985"/>
        <dbReference type="ChEBI" id="CHEBI:58359"/>
    </reaction>
</comment>
<comment type="activity regulation">
    <text evidence="11">Allosterically activated by GTP, when glutamine is the substrate; GTP has no effect on the reaction when ammonia is the substrate. The allosteric effector GTP functions by stabilizing the protein conformation that binds the tetrahedral intermediate(s) formed during glutamine hydrolysis. Inhibited by the product CTP, via allosteric rather than competitive inhibition.</text>
</comment>
<feature type="binding site" evidence="11">
    <location>
        <begin position="149"/>
        <end position="151"/>
    </location>
    <ligand>
        <name>CTP</name>
        <dbReference type="ChEBI" id="CHEBI:37563"/>
        <note>allosteric inhibitor</note>
    </ligand>
</feature>
<dbReference type="InterPro" id="IPR017456">
    <property type="entry name" value="CTP_synthase_N"/>
</dbReference>
<feature type="active site" evidence="11">
    <location>
        <position position="513"/>
    </location>
</feature>
<feature type="binding site" evidence="11">
    <location>
        <position position="225"/>
    </location>
    <ligand>
        <name>CTP</name>
        <dbReference type="ChEBI" id="CHEBI:37563"/>
        <note>allosteric inhibitor</note>
    </ligand>
</feature>
<dbReference type="Gene3D" id="3.40.50.880">
    <property type="match status" value="1"/>
</dbReference>
<feature type="binding site" evidence="11">
    <location>
        <position position="72"/>
    </location>
    <ligand>
        <name>Mg(2+)</name>
        <dbReference type="ChEBI" id="CHEBI:18420"/>
    </ligand>
</feature>
<keyword evidence="7 11" id="KW-0460">Magnesium</keyword>
<feature type="binding site" evidence="11">
    <location>
        <position position="243"/>
    </location>
    <ligand>
        <name>ATP</name>
        <dbReference type="ChEBI" id="CHEBI:30616"/>
    </ligand>
</feature>
<feature type="binding site" evidence="11">
    <location>
        <begin position="189"/>
        <end position="194"/>
    </location>
    <ligand>
        <name>UTP</name>
        <dbReference type="ChEBI" id="CHEBI:46398"/>
    </ligand>
</feature>
<feature type="active site" evidence="11">
    <location>
        <position position="511"/>
    </location>
</feature>
<evidence type="ECO:0000256" key="2">
    <source>
        <dbReference type="ARBA" id="ARBA00007533"/>
    </source>
</evidence>
<keyword evidence="9 11" id="KW-0665">Pyrimidine biosynthesis</keyword>
<feature type="domain" description="CTP synthase N-terminal" evidence="13">
    <location>
        <begin position="4"/>
        <end position="268"/>
    </location>
</feature>
<dbReference type="CDD" id="cd01746">
    <property type="entry name" value="GATase1_CTP_Synthase"/>
    <property type="match status" value="1"/>
</dbReference>
<sequence length="537" mass="60046">MASKYIFVTGGVVSALGKGITAASLGRLLKSRGLKVSIQKFDPYINVDPGTMSPYQHGEVFVTDDGAETDLDLGHYERFIDVNLSQNNNVTTGQIYGSVIRKERKGEYLGATVQVIPHITDEIKDRITRVGRETDADVVITEIGGTIGDIESLPFIEAIRQLKSDLGKEYIFYLHCTLVPYIATAGELKTKPTQHSIKELRSIGIQPDAVVCRCDRELTREVKDKIALFGDIDKDAVVQVIDADHIYEVPLLLEEEGLASYVIDKLGLKDKVHAPDLNEWCEMVKKMQKPGGKVKISIVGKYVELPDAYISINESLKHAGIANNADVEINYVYAEKLEEDIELADYLGDSHGILVPGGFGDRGIEGKVNAIRYARENEIPFFGICLGMQCAVIEFARNKAGYKGANSSEFNPESPHPVIDLMPDQKDIENMGGTMRLGLYPCKMTPDTISYDVYHEEIIYERHRHRYEFNNEYRNELKEAGIVMAGISPDNRLVEIIELPEHPWFVGVQFHPEFKSRPNRPHPLFVGFVEAAVENSK</sequence>
<comment type="catalytic activity">
    <reaction evidence="11">
        <text>UTP + NH4(+) + ATP = CTP + ADP + phosphate + 2 H(+)</text>
        <dbReference type="Rhea" id="RHEA:16597"/>
        <dbReference type="ChEBI" id="CHEBI:15378"/>
        <dbReference type="ChEBI" id="CHEBI:28938"/>
        <dbReference type="ChEBI" id="CHEBI:30616"/>
        <dbReference type="ChEBI" id="CHEBI:37563"/>
        <dbReference type="ChEBI" id="CHEBI:43474"/>
        <dbReference type="ChEBI" id="CHEBI:46398"/>
        <dbReference type="ChEBI" id="CHEBI:456216"/>
    </reaction>
</comment>
<feature type="binding site" evidence="11">
    <location>
        <position position="14"/>
    </location>
    <ligand>
        <name>CTP</name>
        <dbReference type="ChEBI" id="CHEBI:37563"/>
        <note>allosteric inhibitor</note>
    </ligand>
</feature>
<dbReference type="CDD" id="cd03113">
    <property type="entry name" value="CTPS_N"/>
    <property type="match status" value="1"/>
</dbReference>
<dbReference type="InterPro" id="IPR017926">
    <property type="entry name" value="GATASE"/>
</dbReference>
<dbReference type="FunFam" id="3.40.50.300:FF:000009">
    <property type="entry name" value="CTP synthase"/>
    <property type="match status" value="1"/>
</dbReference>
<dbReference type="GO" id="GO:0005524">
    <property type="term" value="F:ATP binding"/>
    <property type="evidence" value="ECO:0007669"/>
    <property type="project" value="UniProtKB-KW"/>
</dbReference>
<dbReference type="InterPro" id="IPR004468">
    <property type="entry name" value="CTP_synthase"/>
</dbReference>
<dbReference type="InterPro" id="IPR033828">
    <property type="entry name" value="GATase1_CTP_Synthase"/>
</dbReference>
<dbReference type="RefSeq" id="WP_125987691.1">
    <property type="nucleotide sequence ID" value="NZ_CP046640.1"/>
</dbReference>
<dbReference type="Pfam" id="PF00117">
    <property type="entry name" value="GATase"/>
    <property type="match status" value="1"/>
</dbReference>
<comment type="similarity">
    <text evidence="2 11">Belongs to the CTP synthase family.</text>
</comment>
<evidence type="ECO:0000259" key="13">
    <source>
        <dbReference type="Pfam" id="PF06418"/>
    </source>
</evidence>
<dbReference type="Proteomes" id="UP000665020">
    <property type="component" value="Chromosome"/>
</dbReference>
<keyword evidence="15" id="KW-1185">Reference proteome</keyword>
<dbReference type="EMBL" id="CP046640">
    <property type="protein sequence ID" value="QTL96839.1"/>
    <property type="molecule type" value="Genomic_DNA"/>
</dbReference>
<evidence type="ECO:0000256" key="8">
    <source>
        <dbReference type="ARBA" id="ARBA00022962"/>
    </source>
</evidence>
<dbReference type="SUPFAM" id="SSF52317">
    <property type="entry name" value="Class I glutamine amidotransferase-like"/>
    <property type="match status" value="1"/>
</dbReference>
<dbReference type="HAMAP" id="MF_01227">
    <property type="entry name" value="PyrG"/>
    <property type="match status" value="1"/>
</dbReference>
<feature type="binding site" evidence="11">
    <location>
        <position position="409"/>
    </location>
    <ligand>
        <name>L-glutamine</name>
        <dbReference type="ChEBI" id="CHEBI:58359"/>
    </ligand>
</feature>
<feature type="binding site" evidence="11">
    <location>
        <position position="55"/>
    </location>
    <ligand>
        <name>L-glutamine</name>
        <dbReference type="ChEBI" id="CHEBI:58359"/>
    </ligand>
</feature>
<keyword evidence="5 11" id="KW-0547">Nucleotide-binding</keyword>
<feature type="binding site" evidence="11">
    <location>
        <position position="358"/>
    </location>
    <ligand>
        <name>L-glutamine</name>
        <dbReference type="ChEBI" id="CHEBI:58359"/>
    </ligand>
</feature>
<dbReference type="GO" id="GO:0019856">
    <property type="term" value="P:pyrimidine nucleobase biosynthetic process"/>
    <property type="evidence" value="ECO:0007669"/>
    <property type="project" value="TreeGrafter"/>
</dbReference>
<feature type="binding site" evidence="11">
    <location>
        <position position="225"/>
    </location>
    <ligand>
        <name>UTP</name>
        <dbReference type="ChEBI" id="CHEBI:46398"/>
    </ligand>
</feature>
<evidence type="ECO:0000313" key="15">
    <source>
        <dbReference type="Proteomes" id="UP000665020"/>
    </source>
</evidence>
<dbReference type="GO" id="GO:0003883">
    <property type="term" value="F:CTP synthase activity"/>
    <property type="evidence" value="ECO:0007669"/>
    <property type="project" value="UniProtKB-UniRule"/>
</dbReference>
<dbReference type="PROSITE" id="PS51273">
    <property type="entry name" value="GATASE_TYPE_1"/>
    <property type="match status" value="1"/>
</dbReference>
<evidence type="ECO:0000256" key="6">
    <source>
        <dbReference type="ARBA" id="ARBA00022840"/>
    </source>
</evidence>
<evidence type="ECO:0000256" key="11">
    <source>
        <dbReference type="HAMAP-Rule" id="MF_01227"/>
    </source>
</evidence>
<comment type="pathway">
    <text evidence="1 11">Pyrimidine metabolism; CTP biosynthesis via de novo pathway; CTP from UDP: step 2/2.</text>
</comment>
<evidence type="ECO:0000256" key="1">
    <source>
        <dbReference type="ARBA" id="ARBA00005171"/>
    </source>
</evidence>
<proteinExistence type="inferred from homology"/>
<feature type="binding site" evidence="11">
    <location>
        <position position="14"/>
    </location>
    <ligand>
        <name>UTP</name>
        <dbReference type="ChEBI" id="CHEBI:46398"/>
    </ligand>
</feature>
<dbReference type="SUPFAM" id="SSF52540">
    <property type="entry name" value="P-loop containing nucleoside triphosphate hydrolases"/>
    <property type="match status" value="1"/>
</dbReference>
<feature type="binding site" evidence="11">
    <location>
        <position position="466"/>
    </location>
    <ligand>
        <name>L-glutamine</name>
        <dbReference type="ChEBI" id="CHEBI:58359"/>
    </ligand>
</feature>
<dbReference type="InterPro" id="IPR029062">
    <property type="entry name" value="Class_I_gatase-like"/>
</dbReference>
<name>A0A8A7KBV4_9FIRM</name>
<comment type="catalytic activity">
    <reaction evidence="10 11">
        <text>UTP + L-glutamine + ATP + H2O = CTP + L-glutamate + ADP + phosphate + 2 H(+)</text>
        <dbReference type="Rhea" id="RHEA:26426"/>
        <dbReference type="ChEBI" id="CHEBI:15377"/>
        <dbReference type="ChEBI" id="CHEBI:15378"/>
        <dbReference type="ChEBI" id="CHEBI:29985"/>
        <dbReference type="ChEBI" id="CHEBI:30616"/>
        <dbReference type="ChEBI" id="CHEBI:37563"/>
        <dbReference type="ChEBI" id="CHEBI:43474"/>
        <dbReference type="ChEBI" id="CHEBI:46398"/>
        <dbReference type="ChEBI" id="CHEBI:58359"/>
        <dbReference type="ChEBI" id="CHEBI:456216"/>
        <dbReference type="EC" id="6.3.4.2"/>
    </reaction>
</comment>
<feature type="binding site" evidence="11">
    <location>
        <begin position="15"/>
        <end position="20"/>
    </location>
    <ligand>
        <name>ATP</name>
        <dbReference type="ChEBI" id="CHEBI:30616"/>
    </ligand>
</feature>
<dbReference type="Gene3D" id="3.40.50.300">
    <property type="entry name" value="P-loop containing nucleotide triphosphate hydrolases"/>
    <property type="match status" value="1"/>
</dbReference>
<organism evidence="14 15">
    <name type="scientific">Iocasia fonsfrigidae</name>
    <dbReference type="NCBI Taxonomy" id="2682810"/>
    <lineage>
        <taxon>Bacteria</taxon>
        <taxon>Bacillati</taxon>
        <taxon>Bacillota</taxon>
        <taxon>Clostridia</taxon>
        <taxon>Halanaerobiales</taxon>
        <taxon>Halanaerobiaceae</taxon>
        <taxon>Iocasia</taxon>
    </lineage>
</organism>
<keyword evidence="8 11" id="KW-0315">Glutamine amidotransferase</keyword>
<dbReference type="GO" id="GO:0042802">
    <property type="term" value="F:identical protein binding"/>
    <property type="evidence" value="ECO:0007669"/>
    <property type="project" value="TreeGrafter"/>
</dbReference>